<feature type="compositionally biased region" description="Polar residues" evidence="1">
    <location>
        <begin position="131"/>
        <end position="142"/>
    </location>
</feature>
<feature type="region of interest" description="Disordered" evidence="1">
    <location>
        <begin position="128"/>
        <end position="168"/>
    </location>
</feature>
<sequence>MSLYIDIGAHNTKDINSKTGASAKDPVVSSSPSVFTRVRQSVIGEHASHDGSPSSQEYMEHVGSDVRTGLAAPATWLGIKLGLRHEHGGQEPSKLAVPYHSALISQSSGIVHDKDPKNTARASVSVFRGNDGSQSTMLSEENSNNKRLKRRFSGRPEGIDQFGGEESERIESELEDMLRSGLDKVRIFPSS</sequence>
<organism evidence="2 3">
    <name type="scientific">Pyrrhoderma noxium</name>
    <dbReference type="NCBI Taxonomy" id="2282107"/>
    <lineage>
        <taxon>Eukaryota</taxon>
        <taxon>Fungi</taxon>
        <taxon>Dikarya</taxon>
        <taxon>Basidiomycota</taxon>
        <taxon>Agaricomycotina</taxon>
        <taxon>Agaricomycetes</taxon>
        <taxon>Hymenochaetales</taxon>
        <taxon>Hymenochaetaceae</taxon>
        <taxon>Pyrrhoderma</taxon>
    </lineage>
</organism>
<dbReference type="Proteomes" id="UP000217199">
    <property type="component" value="Unassembled WGS sequence"/>
</dbReference>
<dbReference type="InParanoid" id="A0A286U7S6"/>
<evidence type="ECO:0000313" key="2">
    <source>
        <dbReference type="EMBL" id="PAV15564.1"/>
    </source>
</evidence>
<keyword evidence="3" id="KW-1185">Reference proteome</keyword>
<evidence type="ECO:0000256" key="1">
    <source>
        <dbReference type="SAM" id="MobiDB-lite"/>
    </source>
</evidence>
<proteinExistence type="predicted"/>
<name>A0A286U7S6_9AGAM</name>
<gene>
    <name evidence="2" type="ORF">PNOK_0842200</name>
</gene>
<dbReference type="EMBL" id="NBII01000009">
    <property type="protein sequence ID" value="PAV15564.1"/>
    <property type="molecule type" value="Genomic_DNA"/>
</dbReference>
<accession>A0A286U7S6</accession>
<protein>
    <submittedName>
        <fullName evidence="2">Uncharacterized protein</fullName>
    </submittedName>
</protein>
<evidence type="ECO:0000313" key="3">
    <source>
        <dbReference type="Proteomes" id="UP000217199"/>
    </source>
</evidence>
<dbReference type="AlphaFoldDB" id="A0A286U7S6"/>
<comment type="caution">
    <text evidence="2">The sequence shown here is derived from an EMBL/GenBank/DDBJ whole genome shotgun (WGS) entry which is preliminary data.</text>
</comment>
<reference evidence="2 3" key="1">
    <citation type="journal article" date="2017" name="Mol. Ecol.">
        <title>Comparative and population genomic landscape of Phellinus noxius: A hypervariable fungus causing root rot in trees.</title>
        <authorList>
            <person name="Chung C.L."/>
            <person name="Lee T.J."/>
            <person name="Akiba M."/>
            <person name="Lee H.H."/>
            <person name="Kuo T.H."/>
            <person name="Liu D."/>
            <person name="Ke H.M."/>
            <person name="Yokoi T."/>
            <person name="Roa M.B."/>
            <person name="Lu M.J."/>
            <person name="Chang Y.Y."/>
            <person name="Ann P.J."/>
            <person name="Tsai J.N."/>
            <person name="Chen C.Y."/>
            <person name="Tzean S.S."/>
            <person name="Ota Y."/>
            <person name="Hattori T."/>
            <person name="Sahashi N."/>
            <person name="Liou R.F."/>
            <person name="Kikuchi T."/>
            <person name="Tsai I.J."/>
        </authorList>
    </citation>
    <scope>NUCLEOTIDE SEQUENCE [LARGE SCALE GENOMIC DNA]</scope>
    <source>
        <strain evidence="2 3">FFPRI411160</strain>
    </source>
</reference>